<dbReference type="OrthoDB" id="5590282at2759"/>
<evidence type="ECO:0000259" key="4">
    <source>
        <dbReference type="SMART" id="SM00385"/>
    </source>
</evidence>
<accession>A0A1J4K9T9</accession>
<sequence>MRHLRQCRSEDIFTGNDISEGKCSNGAQDDSSRSFGDSRPNLFNESTHHIDDDSDYSDPFIDSSDDDEEEEEIEFPHIEVNPNFEVQSRGDPHDASLYVDVIAQILHNEEPEYVVEPGSIEKTQGNKIREHRMMLGDWLFNLSFFYPSTTEALFQCISLFDRYLSNVNVPFEQLQLICSCCMWISAKVELHSEDSLEPLRKCIHEKFSRQDFIKAEADILMGVNYKIHTVTPHFFLKRFLKAIDANEKIEFLASFLCGSTLLFCEVSCYRPSVVAFCSIAAACLAFGEGEKIRSLGNFGQNFKWEDVARCFTLILHAGKVVAAREKSFIFRKFGKNKIDGVSNGGANLLKSISLGSDLLRSLAKLFC</sequence>
<dbReference type="InterPro" id="IPR006671">
    <property type="entry name" value="Cyclin_N"/>
</dbReference>
<dbReference type="RefSeq" id="XP_068359542.1">
    <property type="nucleotide sequence ID" value="XM_068492597.1"/>
</dbReference>
<dbReference type="SUPFAM" id="SSF47954">
    <property type="entry name" value="Cyclin-like"/>
    <property type="match status" value="2"/>
</dbReference>
<keyword evidence="7" id="KW-1185">Reference proteome</keyword>
<keyword evidence="1 2" id="KW-0195">Cyclin</keyword>
<evidence type="ECO:0000313" key="6">
    <source>
        <dbReference type="EMBL" id="OHT06406.1"/>
    </source>
</evidence>
<feature type="region of interest" description="Disordered" evidence="3">
    <location>
        <begin position="1"/>
        <end position="70"/>
    </location>
</feature>
<dbReference type="CDD" id="cd20537">
    <property type="entry name" value="CYCLIN_CCNO-like_rpt2"/>
    <property type="match status" value="1"/>
</dbReference>
<evidence type="ECO:0000256" key="2">
    <source>
        <dbReference type="RuleBase" id="RU000383"/>
    </source>
</evidence>
<organism evidence="6 7">
    <name type="scientific">Tritrichomonas foetus</name>
    <dbReference type="NCBI Taxonomy" id="1144522"/>
    <lineage>
        <taxon>Eukaryota</taxon>
        <taxon>Metamonada</taxon>
        <taxon>Parabasalia</taxon>
        <taxon>Tritrichomonadida</taxon>
        <taxon>Tritrichomonadidae</taxon>
        <taxon>Tritrichomonas</taxon>
    </lineage>
</organism>
<dbReference type="PANTHER" id="PTHR10177">
    <property type="entry name" value="CYCLINS"/>
    <property type="match status" value="1"/>
</dbReference>
<comment type="similarity">
    <text evidence="2">Belongs to the cyclin family.</text>
</comment>
<reference evidence="6" key="1">
    <citation type="submission" date="2016-10" db="EMBL/GenBank/DDBJ databases">
        <authorList>
            <person name="Benchimol M."/>
            <person name="Almeida L.G."/>
            <person name="Vasconcelos A.T."/>
            <person name="Perreira-Neves A."/>
            <person name="Rosa I.A."/>
            <person name="Tasca T."/>
            <person name="Bogo M.R."/>
            <person name="de Souza W."/>
        </authorList>
    </citation>
    <scope>NUCLEOTIDE SEQUENCE [LARGE SCALE GENOMIC DNA]</scope>
    <source>
        <strain evidence="6">K</strain>
    </source>
</reference>
<dbReference type="InterPro" id="IPR036915">
    <property type="entry name" value="Cyclin-like_sf"/>
</dbReference>
<name>A0A1J4K9T9_9EUKA</name>
<dbReference type="InterPro" id="IPR039361">
    <property type="entry name" value="Cyclin"/>
</dbReference>
<protein>
    <submittedName>
        <fullName evidence="6">Cyclin, N-terminal domain containing protein</fullName>
    </submittedName>
</protein>
<comment type="caution">
    <text evidence="6">The sequence shown here is derived from an EMBL/GenBank/DDBJ whole genome shotgun (WGS) entry which is preliminary data.</text>
</comment>
<dbReference type="Gene3D" id="1.10.472.10">
    <property type="entry name" value="Cyclin-like"/>
    <property type="match status" value="2"/>
</dbReference>
<dbReference type="InterPro" id="IPR013763">
    <property type="entry name" value="Cyclin-like_dom"/>
</dbReference>
<feature type="domain" description="Cyclin-like" evidence="4">
    <location>
        <begin position="137"/>
        <end position="221"/>
    </location>
</feature>
<gene>
    <name evidence="6" type="ORF">TRFO_05613</name>
</gene>
<dbReference type="Proteomes" id="UP000179807">
    <property type="component" value="Unassembled WGS sequence"/>
</dbReference>
<dbReference type="SMART" id="SM00385">
    <property type="entry name" value="CYCLIN"/>
    <property type="match status" value="2"/>
</dbReference>
<dbReference type="AlphaFoldDB" id="A0A1J4K9T9"/>
<dbReference type="VEuPathDB" id="TrichDB:TRFO_05613"/>
<feature type="domain" description="Cyclin-like" evidence="4">
    <location>
        <begin position="234"/>
        <end position="316"/>
    </location>
</feature>
<feature type="compositionally biased region" description="Polar residues" evidence="3">
    <location>
        <begin position="25"/>
        <end position="45"/>
    </location>
</feature>
<feature type="domain" description="Cyclin C-terminal" evidence="5">
    <location>
        <begin position="230"/>
        <end position="347"/>
    </location>
</feature>
<evidence type="ECO:0000313" key="7">
    <source>
        <dbReference type="Proteomes" id="UP000179807"/>
    </source>
</evidence>
<dbReference type="EMBL" id="MLAK01000727">
    <property type="protein sequence ID" value="OHT06406.1"/>
    <property type="molecule type" value="Genomic_DNA"/>
</dbReference>
<evidence type="ECO:0000256" key="1">
    <source>
        <dbReference type="ARBA" id="ARBA00023127"/>
    </source>
</evidence>
<dbReference type="SMART" id="SM01332">
    <property type="entry name" value="Cyclin_C"/>
    <property type="match status" value="1"/>
</dbReference>
<dbReference type="InterPro" id="IPR004367">
    <property type="entry name" value="Cyclin_C-dom"/>
</dbReference>
<dbReference type="Pfam" id="PF00134">
    <property type="entry name" value="Cyclin_N"/>
    <property type="match status" value="1"/>
</dbReference>
<evidence type="ECO:0000256" key="3">
    <source>
        <dbReference type="SAM" id="MobiDB-lite"/>
    </source>
</evidence>
<dbReference type="GeneID" id="94827301"/>
<evidence type="ECO:0000259" key="5">
    <source>
        <dbReference type="SMART" id="SM01332"/>
    </source>
</evidence>
<proteinExistence type="inferred from homology"/>
<dbReference type="Pfam" id="PF02984">
    <property type="entry name" value="Cyclin_C"/>
    <property type="match status" value="1"/>
</dbReference>